<dbReference type="GO" id="GO:0006364">
    <property type="term" value="P:rRNA processing"/>
    <property type="evidence" value="ECO:0007669"/>
    <property type="project" value="TreeGrafter"/>
</dbReference>
<dbReference type="InterPro" id="IPR034141">
    <property type="entry name" value="TOPRIM_RNase_M5-like"/>
</dbReference>
<dbReference type="PANTHER" id="PTHR39156">
    <property type="entry name" value="RIBONUCLEASE M5"/>
    <property type="match status" value="1"/>
</dbReference>
<feature type="domain" description="Toprim" evidence="1">
    <location>
        <begin position="17"/>
        <end position="105"/>
    </location>
</feature>
<accession>A0A653WI69</accession>
<dbReference type="Gene3D" id="3.40.1360.10">
    <property type="match status" value="1"/>
</dbReference>
<evidence type="ECO:0000313" key="2">
    <source>
        <dbReference type="EMBL" id="VXC12101.1"/>
    </source>
</evidence>
<evidence type="ECO:0000313" key="3">
    <source>
        <dbReference type="Proteomes" id="UP000433089"/>
    </source>
</evidence>
<organism evidence="2 3">
    <name type="scientific">Bacillus altitudinis</name>
    <dbReference type="NCBI Taxonomy" id="293387"/>
    <lineage>
        <taxon>Bacteria</taxon>
        <taxon>Bacillati</taxon>
        <taxon>Bacillota</taxon>
        <taxon>Bacilli</taxon>
        <taxon>Bacillales</taxon>
        <taxon>Bacillaceae</taxon>
        <taxon>Bacillus</taxon>
    </lineage>
</organism>
<dbReference type="PANTHER" id="PTHR39156:SF2">
    <property type="entry name" value="DNA PRIMASE (BACTERIAL TYPE) AND SMALL PRIMASE-LIKE PROTEINS"/>
    <property type="match status" value="1"/>
</dbReference>
<evidence type="ECO:0000259" key="1">
    <source>
        <dbReference type="PROSITE" id="PS50880"/>
    </source>
</evidence>
<dbReference type="Pfam" id="PF01751">
    <property type="entry name" value="Toprim"/>
    <property type="match status" value="1"/>
</dbReference>
<name>A0A1K2A0N5_BACAB</name>
<dbReference type="AlphaFoldDB" id="A0A1K2A0N5"/>
<proteinExistence type="predicted"/>
<reference evidence="2 3" key="1">
    <citation type="submission" date="2019-10" db="EMBL/GenBank/DDBJ databases">
        <authorList>
            <person name="Karimi E."/>
        </authorList>
    </citation>
    <scope>NUCLEOTIDE SEQUENCE [LARGE SCALE GENOMIC DNA]</scope>
    <source>
        <strain evidence="2">Bacillus sp. 348</strain>
    </source>
</reference>
<sequence length="125" mass="14042">MNQRQKGRVIVMNVEIEKVIIVEGKSDKQKLKEVISEPVTIICTNGTISTSKLDQLVDDLFGKDVYILADSDDAGDKLRKQFRKEFPEALHLFVDRTYREVAASPSAHIASILLAANIDVHSKYL</sequence>
<dbReference type="EMBL" id="CABWLH010000010">
    <property type="protein sequence ID" value="VXC12101.1"/>
    <property type="molecule type" value="Genomic_DNA"/>
</dbReference>
<dbReference type="CDD" id="cd01027">
    <property type="entry name" value="TOPRIM_RNase_M5_like"/>
    <property type="match status" value="1"/>
</dbReference>
<accession>A0A1K2A0N5</accession>
<dbReference type="InterPro" id="IPR006171">
    <property type="entry name" value="TOPRIM_dom"/>
</dbReference>
<dbReference type="PROSITE" id="PS50880">
    <property type="entry name" value="TOPRIM"/>
    <property type="match status" value="1"/>
</dbReference>
<gene>
    <name evidence="2" type="ORF">BACI348_50321</name>
</gene>
<dbReference type="SUPFAM" id="SSF110455">
    <property type="entry name" value="Toprim domain"/>
    <property type="match status" value="1"/>
</dbReference>
<dbReference type="SMART" id="SM00493">
    <property type="entry name" value="TOPRIM"/>
    <property type="match status" value="1"/>
</dbReference>
<protein>
    <submittedName>
        <fullName evidence="2">Toprim domain protein</fullName>
    </submittedName>
</protein>
<dbReference type="Proteomes" id="UP000433089">
    <property type="component" value="Unassembled WGS sequence"/>
</dbReference>
<dbReference type="GO" id="GO:0043822">
    <property type="term" value="F:ribonuclease M5 activity"/>
    <property type="evidence" value="ECO:0007669"/>
    <property type="project" value="TreeGrafter"/>
</dbReference>